<feature type="transmembrane region" description="Helical" evidence="2">
    <location>
        <begin position="298"/>
        <end position="320"/>
    </location>
</feature>
<dbReference type="EMBL" id="MNBE01000683">
    <property type="protein sequence ID" value="OKO97943.1"/>
    <property type="molecule type" value="Genomic_DNA"/>
</dbReference>
<keyword evidence="2" id="KW-0472">Membrane</keyword>
<name>A0A1Q5TCI9_9EURO</name>
<dbReference type="OrthoDB" id="5429716at2759"/>
<keyword evidence="2" id="KW-0812">Transmembrane</keyword>
<feature type="region of interest" description="Disordered" evidence="1">
    <location>
        <begin position="249"/>
        <end position="284"/>
    </location>
</feature>
<accession>A0A1Q5TCI9</accession>
<evidence type="ECO:0000313" key="3">
    <source>
        <dbReference type="EMBL" id="OKO97943.1"/>
    </source>
</evidence>
<keyword evidence="2" id="KW-1133">Transmembrane helix</keyword>
<evidence type="ECO:0000256" key="2">
    <source>
        <dbReference type="SAM" id="Phobius"/>
    </source>
</evidence>
<reference evidence="3 4" key="1">
    <citation type="submission" date="2016-10" db="EMBL/GenBank/DDBJ databases">
        <title>Genome sequence of the ascomycete fungus Penicillium subrubescens.</title>
        <authorList>
            <person name="De Vries R.P."/>
            <person name="Peng M."/>
            <person name="Dilokpimol A."/>
            <person name="Hilden K."/>
            <person name="Makela M.R."/>
            <person name="Grigoriev I."/>
            <person name="Riley R."/>
            <person name="Granchi Z."/>
        </authorList>
    </citation>
    <scope>NUCLEOTIDE SEQUENCE [LARGE SCALE GENOMIC DNA]</scope>
    <source>
        <strain evidence="3 4">CBS 132785</strain>
    </source>
</reference>
<comment type="caution">
    <text evidence="3">The sequence shown here is derived from an EMBL/GenBank/DDBJ whole genome shotgun (WGS) entry which is preliminary data.</text>
</comment>
<evidence type="ECO:0000313" key="4">
    <source>
        <dbReference type="Proteomes" id="UP000186955"/>
    </source>
</evidence>
<proteinExistence type="predicted"/>
<organism evidence="3 4">
    <name type="scientific">Penicillium subrubescens</name>
    <dbReference type="NCBI Taxonomy" id="1316194"/>
    <lineage>
        <taxon>Eukaryota</taxon>
        <taxon>Fungi</taxon>
        <taxon>Dikarya</taxon>
        <taxon>Ascomycota</taxon>
        <taxon>Pezizomycotina</taxon>
        <taxon>Eurotiomycetes</taxon>
        <taxon>Eurotiomycetidae</taxon>
        <taxon>Eurotiales</taxon>
        <taxon>Aspergillaceae</taxon>
        <taxon>Penicillium</taxon>
    </lineage>
</organism>
<dbReference type="AlphaFoldDB" id="A0A1Q5TCI9"/>
<keyword evidence="4" id="KW-1185">Reference proteome</keyword>
<evidence type="ECO:0000256" key="1">
    <source>
        <dbReference type="SAM" id="MobiDB-lite"/>
    </source>
</evidence>
<gene>
    <name evidence="3" type="ORF">PENSUB_9869</name>
</gene>
<sequence>MTTVVAVNSLSWTFHNYGPLTTTFTPAPSCSGTSHLNMGTIDDNFPYLSYRVQCETTEWPECAPPSTTTPAPTSNNADWASSVGHYYSPGLYCPSGWETVGLAGRDGDKPCTSSGVMSSYGTSHWIPDFNYEPSLLAKVLKPSETVALCCPSGFTADPIGGCFQAVPSYTPSTVCDVYEDTTHRVSKTTSTYTTDGSTIKEIIRSTSTIRTTETYYATLTGGDDYREFITPIMFVSAVTLIHHESDLSATEKTTTGSSSATSTGSGVATGTGKPTGSTGTAASTSNAAVRLVTRGSSWNGLGAVLGVSVAAAALGAAIILPF</sequence>
<protein>
    <submittedName>
        <fullName evidence="3">Uncharacterized protein</fullName>
    </submittedName>
</protein>
<dbReference type="Proteomes" id="UP000186955">
    <property type="component" value="Unassembled WGS sequence"/>
</dbReference>